<dbReference type="STRING" id="271157.SAMN05444396_11163"/>
<evidence type="ECO:0000313" key="2">
    <source>
        <dbReference type="Proteomes" id="UP000184036"/>
    </source>
</evidence>
<dbReference type="Proteomes" id="UP000184036">
    <property type="component" value="Unassembled WGS sequence"/>
</dbReference>
<protein>
    <submittedName>
        <fullName evidence="1">Uncharacterized protein</fullName>
    </submittedName>
</protein>
<dbReference type="EMBL" id="FQWE01000011">
    <property type="protein sequence ID" value="SHG41012.1"/>
    <property type="molecule type" value="Genomic_DNA"/>
</dbReference>
<evidence type="ECO:0000313" key="1">
    <source>
        <dbReference type="EMBL" id="SHG41012.1"/>
    </source>
</evidence>
<dbReference type="AlphaFoldDB" id="A0A1M5JKC4"/>
<proteinExistence type="predicted"/>
<sequence>MTEEYKGKDSNSNNIKRLKDIQLKLKLEKNYKFKTFFSYHDALFNQRIYGTYMSETKDKSEQAERNFDLLNVPLNQILYGPPGTGKTFRLQKEYFDKFTIKETSLTREQFLETKVADLTWWQVISIAVLDIGKAKVNDIFNHEFIRLKEKLSSSKTVRPTIWGQLQSHTIMDCQYVNVSNRSEPLFFNKNEN</sequence>
<organism evidence="1 2">
    <name type="scientific">Flavobacterium segetis</name>
    <dbReference type="NCBI Taxonomy" id="271157"/>
    <lineage>
        <taxon>Bacteria</taxon>
        <taxon>Pseudomonadati</taxon>
        <taxon>Bacteroidota</taxon>
        <taxon>Flavobacteriia</taxon>
        <taxon>Flavobacteriales</taxon>
        <taxon>Flavobacteriaceae</taxon>
        <taxon>Flavobacterium</taxon>
    </lineage>
</organism>
<name>A0A1M5JKC4_9FLAO</name>
<dbReference type="RefSeq" id="WP_072993527.1">
    <property type="nucleotide sequence ID" value="NZ_FQWE01000011.1"/>
</dbReference>
<gene>
    <name evidence="1" type="ORF">SAMN05444396_11163</name>
</gene>
<reference evidence="2" key="1">
    <citation type="submission" date="2016-11" db="EMBL/GenBank/DDBJ databases">
        <authorList>
            <person name="Varghese N."/>
            <person name="Submissions S."/>
        </authorList>
    </citation>
    <scope>NUCLEOTIDE SEQUENCE [LARGE SCALE GENOMIC DNA]</scope>
    <source>
        <strain evidence="2">DSM 19741</strain>
    </source>
</reference>
<keyword evidence="2" id="KW-1185">Reference proteome</keyword>
<accession>A0A1M5JKC4</accession>
<dbReference type="OrthoDB" id="9781481at2"/>